<evidence type="ECO:0000256" key="11">
    <source>
        <dbReference type="SAM" id="MobiDB-lite"/>
    </source>
</evidence>
<evidence type="ECO:0000256" key="1">
    <source>
        <dbReference type="ARBA" id="ARBA00004145"/>
    </source>
</evidence>
<evidence type="ECO:0000313" key="14">
    <source>
        <dbReference type="Proteomes" id="UP000694397"/>
    </source>
</evidence>
<dbReference type="GO" id="GO:0030123">
    <property type="term" value="C:AP-3 adaptor complex"/>
    <property type="evidence" value="ECO:0007669"/>
    <property type="project" value="InterPro"/>
</dbReference>
<evidence type="ECO:0000256" key="4">
    <source>
        <dbReference type="ARBA" id="ARBA00022448"/>
    </source>
</evidence>
<dbReference type="PANTHER" id="PTHR11134">
    <property type="entry name" value="ADAPTOR COMPLEX SUBUNIT BETA FAMILY MEMBER"/>
    <property type="match status" value="1"/>
</dbReference>
<feature type="domain" description="AP-3 complex subunit beta C-terminal" evidence="12">
    <location>
        <begin position="629"/>
        <end position="755"/>
    </location>
</feature>
<dbReference type="Pfam" id="PF24080">
    <property type="entry name" value="AP3B1_C_2"/>
    <property type="match status" value="1"/>
</dbReference>
<evidence type="ECO:0000256" key="2">
    <source>
        <dbReference type="ARBA" id="ARBA00004555"/>
    </source>
</evidence>
<dbReference type="InterPro" id="IPR026739">
    <property type="entry name" value="AP_beta"/>
</dbReference>
<dbReference type="GO" id="GO:0006886">
    <property type="term" value="P:intracellular protein transport"/>
    <property type="evidence" value="ECO:0007669"/>
    <property type="project" value="InterPro"/>
</dbReference>
<keyword evidence="5" id="KW-0597">Phosphoprotein</keyword>
<dbReference type="InterPro" id="IPR056314">
    <property type="entry name" value="AP3B1/2_C"/>
</dbReference>
<dbReference type="SMART" id="SM01355">
    <property type="entry name" value="AP3B1_C"/>
    <property type="match status" value="1"/>
</dbReference>
<organism evidence="13 14">
    <name type="scientific">Scleropages formosus</name>
    <name type="common">Asian bonytongue</name>
    <name type="synonym">Osteoglossum formosum</name>
    <dbReference type="NCBI Taxonomy" id="113540"/>
    <lineage>
        <taxon>Eukaryota</taxon>
        <taxon>Metazoa</taxon>
        <taxon>Chordata</taxon>
        <taxon>Craniata</taxon>
        <taxon>Vertebrata</taxon>
        <taxon>Euteleostomi</taxon>
        <taxon>Actinopterygii</taxon>
        <taxon>Neopterygii</taxon>
        <taxon>Teleostei</taxon>
        <taxon>Osteoglossocephala</taxon>
        <taxon>Osteoglossomorpha</taxon>
        <taxon>Osteoglossiformes</taxon>
        <taxon>Osteoglossidae</taxon>
        <taxon>Scleropages</taxon>
    </lineage>
</organism>
<evidence type="ECO:0000256" key="10">
    <source>
        <dbReference type="ARBA" id="ARBA00023570"/>
    </source>
</evidence>
<comment type="similarity">
    <text evidence="3">Belongs to the adaptor complexes large subunit family.</text>
</comment>
<keyword evidence="14" id="KW-1185">Reference proteome</keyword>
<dbReference type="InterPro" id="IPR016024">
    <property type="entry name" value="ARM-type_fold"/>
</dbReference>
<dbReference type="Proteomes" id="UP000694397">
    <property type="component" value="Chromosome 5"/>
</dbReference>
<dbReference type="Ensembl" id="ENSSFOT00015067285.1">
    <property type="protein sequence ID" value="ENSSFOP00015072610.1"/>
    <property type="gene ID" value="ENSSFOG00015022019.2"/>
</dbReference>
<dbReference type="InterPro" id="IPR029390">
    <property type="entry name" value="AP3B_C"/>
</dbReference>
<dbReference type="Pfam" id="PF01602">
    <property type="entry name" value="Adaptin_N"/>
    <property type="match status" value="1"/>
</dbReference>
<reference evidence="13" key="2">
    <citation type="submission" date="2025-08" db="UniProtKB">
        <authorList>
            <consortium name="Ensembl"/>
        </authorList>
    </citation>
    <scope>IDENTIFICATION</scope>
</reference>
<comment type="subcellular location">
    <subcellularLocation>
        <location evidence="1">Cytoplasmic vesicle</location>
        <location evidence="1">Clathrin-coated vesicle membrane</location>
        <topology evidence="1">Peripheral membrane protein</topology>
        <orientation evidence="1">Cytoplasmic side</orientation>
    </subcellularLocation>
    <subcellularLocation>
        <location evidence="2">Golgi apparatus</location>
    </subcellularLocation>
</comment>
<dbReference type="InterPro" id="IPR011989">
    <property type="entry name" value="ARM-like"/>
</dbReference>
<gene>
    <name evidence="13" type="primary">AP3B2</name>
</gene>
<evidence type="ECO:0000256" key="9">
    <source>
        <dbReference type="ARBA" id="ARBA00023329"/>
    </source>
</evidence>
<dbReference type="Pfam" id="PF14796">
    <property type="entry name" value="AP3B1_C"/>
    <property type="match status" value="1"/>
</dbReference>
<evidence type="ECO:0000259" key="12">
    <source>
        <dbReference type="SMART" id="SM01355"/>
    </source>
</evidence>
<dbReference type="GO" id="GO:0005794">
    <property type="term" value="C:Golgi apparatus"/>
    <property type="evidence" value="ECO:0007669"/>
    <property type="project" value="UniProtKB-SubCell"/>
</dbReference>
<evidence type="ECO:0000256" key="7">
    <source>
        <dbReference type="ARBA" id="ARBA00023034"/>
    </source>
</evidence>
<accession>A0A8D0CK67</accession>
<protein>
    <submittedName>
        <fullName evidence="13">Adaptor related protein complex 3 subunit beta 2</fullName>
    </submittedName>
</protein>
<evidence type="ECO:0000256" key="6">
    <source>
        <dbReference type="ARBA" id="ARBA00022927"/>
    </source>
</evidence>
<dbReference type="GO" id="GO:0030665">
    <property type="term" value="C:clathrin-coated vesicle membrane"/>
    <property type="evidence" value="ECO:0007669"/>
    <property type="project" value="UniProtKB-SubCell"/>
</dbReference>
<dbReference type="GO" id="GO:0016192">
    <property type="term" value="P:vesicle-mediated transport"/>
    <property type="evidence" value="ECO:0007669"/>
    <property type="project" value="InterPro"/>
</dbReference>
<sequence>MLDSNKDSLKLEAMKRIVAMMARGKNASDLFPAVVKNVACKNIEVKKLVYVYLVRYAEEQQDLALLSISTFQRGLKDPNQLIRASALRVLSSIRVTIIIPIMMLAIKDAASDMSPYVRKTAAHAIPKLYSLDPEQKEPLIEVIEKLLADKTTLVAGSVVMAFEGVCPERIDLIHKNYRKLCNLLIDVEEWGQVVIINMLTRYARTQFLNPNEVLLEEGEEKEFYGSDEEEGKEEKVEKKKPYVMDPDHRLLLRNTKPLLQSRNAAVVMAVAQLYFHLAPKAEVGVTAKALVRLLRSHSEVQFVVLQNVATMSIKRKGMFETYLKSFYIRSTDPTQIKVLKLEVLTNLATETSISIILREFQTYIKSMDKDFVAATIQAIGRCATNIGEVRDTCLNGLVQLLSNRDELVVAESVVVIKKLLQMQPEQHSDIIKHMAKLIENIQVPMARASILWLIGEYCEHVPKIAPDVLRKMAKSFTSEEDIVKLQILNLAAKLYLTNSKQTKLLTQYVLNLAKYDQNYDIRDRARFIRQLIVPTDKGGALSKYAKKLFLALKPAPILESPFKDRDHFQLGSLSHLLNVKAGGYQELPDWPETAPDPSVRNVEVMDAVCCHGNCNSKRVGFLGWRRVSCGSNGLELLKLFWHSRVLFVCILPCSAQTISPTFSSLKTYELLHRLTGEGLAVGYCFGRQPFVRDPHMVTVQIQFTNHMDTEARNLRVREPRLQSGMRIKEFPEIEVLPPGETVTTVMGIDFCDSTQAANFQLCTHTRKFCVSIQPPVGELMAPVFMLENEFKKEQGELQPLWSHETLVLGEACQSDYAIVQRVTAAANVGQVPCGSDQEYRFAGKTMTSNSLVLVTVITKRDRTAQLTVNCEKMVIGTMLVKDILHALSQ</sequence>
<evidence type="ECO:0000256" key="5">
    <source>
        <dbReference type="ARBA" id="ARBA00022553"/>
    </source>
</evidence>
<reference evidence="13 14" key="1">
    <citation type="submission" date="2019-04" db="EMBL/GenBank/DDBJ databases">
        <authorList>
            <consortium name="Wellcome Sanger Institute Data Sharing"/>
        </authorList>
    </citation>
    <scope>NUCLEOTIDE SEQUENCE [LARGE SCALE GENOMIC DNA]</scope>
</reference>
<name>A0A8D0CK67_SCLFO</name>
<dbReference type="Gene3D" id="1.25.10.10">
    <property type="entry name" value="Leucine-rich Repeat Variant"/>
    <property type="match status" value="1"/>
</dbReference>
<dbReference type="AlphaFoldDB" id="A0A8D0CK67"/>
<keyword evidence="6" id="KW-0653">Protein transport</keyword>
<dbReference type="GeneTree" id="ENSGT00940000156817"/>
<keyword evidence="8" id="KW-0472">Membrane</keyword>
<dbReference type="PIRSF" id="PIRSF037096">
    <property type="entry name" value="AP3_complex_beta"/>
    <property type="match status" value="1"/>
</dbReference>
<reference evidence="13" key="3">
    <citation type="submission" date="2025-09" db="UniProtKB">
        <authorList>
            <consortium name="Ensembl"/>
        </authorList>
    </citation>
    <scope>IDENTIFICATION</scope>
</reference>
<keyword evidence="9" id="KW-0968">Cytoplasmic vesicle</keyword>
<comment type="function">
    <text evidence="10">Subunit of non-clathrin- and clathrin-associated adaptor protein complex 3 (AP-3) that plays a role in protein sorting in the late-Golgi/trans-Golgi network (TGN) and/or endosomes. The AP complexes mediate both the recruitment of clathrin to membranes and the recognition of sorting signals within the cytosolic tails of transmembrane cargo molecules. AP-3 appears to be involved in the sorting of a subset of transmembrane proteins targeted to lysosomes and lysosome-related organelles. In concert with the BLOC-1 complex, AP-3 is required to target cargos into vesicles assembled at cell bodies for delivery into neurites and nerve terminals.</text>
</comment>
<dbReference type="InterPro" id="IPR026740">
    <property type="entry name" value="AP3_beta"/>
</dbReference>
<dbReference type="InterPro" id="IPR002553">
    <property type="entry name" value="Clathrin/coatomer_adapt-like_N"/>
</dbReference>
<feature type="region of interest" description="Disordered" evidence="11">
    <location>
        <begin position="219"/>
        <end position="238"/>
    </location>
</feature>
<proteinExistence type="inferred from homology"/>
<dbReference type="OrthoDB" id="302453at2759"/>
<evidence type="ECO:0000256" key="8">
    <source>
        <dbReference type="ARBA" id="ARBA00023136"/>
    </source>
</evidence>
<evidence type="ECO:0000256" key="3">
    <source>
        <dbReference type="ARBA" id="ARBA00006613"/>
    </source>
</evidence>
<feature type="compositionally biased region" description="Acidic residues" evidence="11">
    <location>
        <begin position="219"/>
        <end position="231"/>
    </location>
</feature>
<keyword evidence="4" id="KW-0813">Transport</keyword>
<keyword evidence="7" id="KW-0333">Golgi apparatus</keyword>
<dbReference type="SUPFAM" id="SSF48371">
    <property type="entry name" value="ARM repeat"/>
    <property type="match status" value="1"/>
</dbReference>
<evidence type="ECO:0000313" key="13">
    <source>
        <dbReference type="Ensembl" id="ENSSFOP00015072610.1"/>
    </source>
</evidence>